<keyword evidence="3" id="KW-0309">Germination</keyword>
<dbReference type="SUPFAM" id="SSF56112">
    <property type="entry name" value="Protein kinase-like (PK-like)"/>
    <property type="match status" value="1"/>
</dbReference>
<dbReference type="GO" id="GO:0005524">
    <property type="term" value="F:ATP binding"/>
    <property type="evidence" value="ECO:0007669"/>
    <property type="project" value="UniProtKB-UniRule"/>
</dbReference>
<gene>
    <name evidence="18" type="ORF">P343_03175</name>
</gene>
<keyword evidence="7 13" id="KW-0067">ATP-binding</keyword>
<dbReference type="PANTHER" id="PTHR43289:SF34">
    <property type="entry name" value="SERINE_THREONINE-PROTEIN KINASE YBDM-RELATED"/>
    <property type="match status" value="1"/>
</dbReference>
<dbReference type="PROSITE" id="PS00107">
    <property type="entry name" value="PROTEIN_KINASE_ATP"/>
    <property type="match status" value="1"/>
</dbReference>
<evidence type="ECO:0000256" key="10">
    <source>
        <dbReference type="ARBA" id="ARBA00048679"/>
    </source>
</evidence>
<evidence type="ECO:0000256" key="4">
    <source>
        <dbReference type="ARBA" id="ARBA00022679"/>
    </source>
</evidence>
<dbReference type="InterPro" id="IPR008271">
    <property type="entry name" value="Ser/Thr_kinase_AS"/>
</dbReference>
<keyword evidence="4" id="KW-0808">Transferase</keyword>
<evidence type="ECO:0000256" key="2">
    <source>
        <dbReference type="ARBA" id="ARBA00022527"/>
    </source>
</evidence>
<comment type="catalytic activity">
    <reaction evidence="10">
        <text>L-seryl-[protein] + ATP = O-phospho-L-seryl-[protein] + ADP + H(+)</text>
        <dbReference type="Rhea" id="RHEA:17989"/>
        <dbReference type="Rhea" id="RHEA-COMP:9863"/>
        <dbReference type="Rhea" id="RHEA-COMP:11604"/>
        <dbReference type="ChEBI" id="CHEBI:15378"/>
        <dbReference type="ChEBI" id="CHEBI:29999"/>
        <dbReference type="ChEBI" id="CHEBI:30616"/>
        <dbReference type="ChEBI" id="CHEBI:83421"/>
        <dbReference type="ChEBI" id="CHEBI:456216"/>
        <dbReference type="EC" id="2.7.11.1"/>
    </reaction>
</comment>
<dbReference type="PROSITE" id="PS50011">
    <property type="entry name" value="PROTEIN_KINASE_DOM"/>
    <property type="match status" value="1"/>
</dbReference>
<dbReference type="Gene3D" id="2.60.40.2560">
    <property type="match status" value="1"/>
</dbReference>
<dbReference type="NCBIfam" id="NF033483">
    <property type="entry name" value="PknB_PASTA_kin"/>
    <property type="match status" value="1"/>
</dbReference>
<keyword evidence="2" id="KW-0723">Serine/threonine-protein kinase</keyword>
<dbReference type="STRING" id="1395513.P343_03175"/>
<dbReference type="InterPro" id="IPR000719">
    <property type="entry name" value="Prot_kinase_dom"/>
</dbReference>
<dbReference type="GO" id="GO:0071224">
    <property type="term" value="P:cellular response to peptidoglycan"/>
    <property type="evidence" value="ECO:0007669"/>
    <property type="project" value="UniProtKB-ARBA"/>
</dbReference>
<evidence type="ECO:0000256" key="12">
    <source>
        <dbReference type="ARBA" id="ARBA00070041"/>
    </source>
</evidence>
<comment type="catalytic activity">
    <reaction evidence="9">
        <text>L-threonyl-[protein] + ATP = O-phospho-L-threonyl-[protein] + ADP + H(+)</text>
        <dbReference type="Rhea" id="RHEA:46608"/>
        <dbReference type="Rhea" id="RHEA-COMP:11060"/>
        <dbReference type="Rhea" id="RHEA-COMP:11605"/>
        <dbReference type="ChEBI" id="CHEBI:15378"/>
        <dbReference type="ChEBI" id="CHEBI:30013"/>
        <dbReference type="ChEBI" id="CHEBI:30616"/>
        <dbReference type="ChEBI" id="CHEBI:61977"/>
        <dbReference type="ChEBI" id="CHEBI:456216"/>
        <dbReference type="EC" id="2.7.11.1"/>
    </reaction>
</comment>
<protein>
    <recommendedName>
        <fullName evidence="12">Serine/threonine-protein kinase PrkC</fullName>
        <ecNumber evidence="1">2.7.11.1</ecNumber>
    </recommendedName>
</protein>
<dbReference type="RefSeq" id="WP_023508944.1">
    <property type="nucleotide sequence ID" value="NZ_AWTC01000002.1"/>
</dbReference>
<keyword evidence="6 18" id="KW-0418">Kinase</keyword>
<evidence type="ECO:0000259" key="17">
    <source>
        <dbReference type="PROSITE" id="PS51178"/>
    </source>
</evidence>
<dbReference type="OrthoDB" id="9788659at2"/>
<feature type="domain" description="Protein kinase" evidence="16">
    <location>
        <begin position="10"/>
        <end position="266"/>
    </location>
</feature>
<evidence type="ECO:0000256" key="6">
    <source>
        <dbReference type="ARBA" id="ARBA00022777"/>
    </source>
</evidence>
<evidence type="ECO:0000256" key="15">
    <source>
        <dbReference type="SAM" id="Phobius"/>
    </source>
</evidence>
<name>V6IZZ6_9BACL</name>
<feature type="domain" description="PASTA" evidence="17">
    <location>
        <begin position="431"/>
        <end position="498"/>
    </location>
</feature>
<evidence type="ECO:0000256" key="1">
    <source>
        <dbReference type="ARBA" id="ARBA00012513"/>
    </source>
</evidence>
<evidence type="ECO:0000256" key="13">
    <source>
        <dbReference type="PROSITE-ProRule" id="PRU10141"/>
    </source>
</evidence>
<evidence type="ECO:0000256" key="5">
    <source>
        <dbReference type="ARBA" id="ARBA00022741"/>
    </source>
</evidence>
<feature type="region of interest" description="Disordered" evidence="14">
    <location>
        <begin position="302"/>
        <end position="331"/>
    </location>
</feature>
<dbReference type="FunFam" id="1.10.510.10:FF:000021">
    <property type="entry name" value="Serine/threonine protein kinase"/>
    <property type="match status" value="1"/>
</dbReference>
<dbReference type="PANTHER" id="PTHR43289">
    <property type="entry name" value="MITOGEN-ACTIVATED PROTEIN KINASE KINASE KINASE 20-RELATED"/>
    <property type="match status" value="1"/>
</dbReference>
<dbReference type="Gene3D" id="3.30.200.20">
    <property type="entry name" value="Phosphorylase Kinase, domain 1"/>
    <property type="match status" value="1"/>
</dbReference>
<keyword evidence="15" id="KW-1133">Transmembrane helix</keyword>
<dbReference type="Gene3D" id="1.10.510.10">
    <property type="entry name" value="Transferase(Phosphotransferase) domain 1"/>
    <property type="match status" value="1"/>
</dbReference>
<organism evidence="18 19">
    <name type="scientific">Sporolactobacillus laevolacticus DSM 442</name>
    <dbReference type="NCBI Taxonomy" id="1395513"/>
    <lineage>
        <taxon>Bacteria</taxon>
        <taxon>Bacillati</taxon>
        <taxon>Bacillota</taxon>
        <taxon>Bacilli</taxon>
        <taxon>Bacillales</taxon>
        <taxon>Sporolactobacillaceae</taxon>
        <taxon>Sporolactobacillus</taxon>
    </lineage>
</organism>
<evidence type="ECO:0000256" key="9">
    <source>
        <dbReference type="ARBA" id="ARBA00047899"/>
    </source>
</evidence>
<comment type="caution">
    <text evidence="18">The sequence shown here is derived from an EMBL/GenBank/DDBJ whole genome shotgun (WGS) entry which is preliminary data.</text>
</comment>
<dbReference type="EMBL" id="AWTC01000002">
    <property type="protein sequence ID" value="EST13105.1"/>
    <property type="molecule type" value="Genomic_DNA"/>
</dbReference>
<dbReference type="PROSITE" id="PS00108">
    <property type="entry name" value="PROTEIN_KINASE_ST"/>
    <property type="match status" value="1"/>
</dbReference>
<reference evidence="18 19" key="1">
    <citation type="journal article" date="2013" name="Genome Announc.">
        <title>Genome Sequence of Sporolactobacillus laevolacticus DSM442, an Efficient Polymer-Grade D-Lactate Producer from Agricultural Waste Cottonseed as a Nitrogen Source.</title>
        <authorList>
            <person name="Wang H."/>
            <person name="Wang L."/>
            <person name="Ju J."/>
            <person name="Yu B."/>
            <person name="Ma Y."/>
        </authorList>
    </citation>
    <scope>NUCLEOTIDE SEQUENCE [LARGE SCALE GENOMIC DNA]</scope>
    <source>
        <strain evidence="18 19">DSM 442</strain>
    </source>
</reference>
<dbReference type="Pfam" id="PF03793">
    <property type="entry name" value="PASTA"/>
    <property type="match status" value="3"/>
</dbReference>
<dbReference type="FunFam" id="3.30.200.20:FF:000035">
    <property type="entry name" value="Serine/threonine protein kinase Stk1"/>
    <property type="match status" value="1"/>
</dbReference>
<dbReference type="PATRIC" id="fig|1395513.3.peg.644"/>
<feature type="compositionally biased region" description="Basic and acidic residues" evidence="14">
    <location>
        <begin position="312"/>
        <end position="326"/>
    </location>
</feature>
<evidence type="ECO:0000256" key="8">
    <source>
        <dbReference type="ARBA" id="ARBA00022968"/>
    </source>
</evidence>
<dbReference type="Proteomes" id="UP000018296">
    <property type="component" value="Unassembled WGS sequence"/>
</dbReference>
<feature type="domain" description="PASTA" evidence="17">
    <location>
        <begin position="499"/>
        <end position="566"/>
    </location>
</feature>
<keyword evidence="19" id="KW-1185">Reference proteome</keyword>
<dbReference type="SMART" id="SM00220">
    <property type="entry name" value="S_TKc"/>
    <property type="match status" value="1"/>
</dbReference>
<evidence type="ECO:0000256" key="7">
    <source>
        <dbReference type="ARBA" id="ARBA00022840"/>
    </source>
</evidence>
<keyword evidence="15" id="KW-0812">Transmembrane</keyword>
<dbReference type="Pfam" id="PF00069">
    <property type="entry name" value="Pkinase"/>
    <property type="match status" value="1"/>
</dbReference>
<evidence type="ECO:0000256" key="14">
    <source>
        <dbReference type="SAM" id="MobiDB-lite"/>
    </source>
</evidence>
<evidence type="ECO:0000313" key="19">
    <source>
        <dbReference type="Proteomes" id="UP000018296"/>
    </source>
</evidence>
<evidence type="ECO:0000259" key="16">
    <source>
        <dbReference type="PROSITE" id="PS50011"/>
    </source>
</evidence>
<dbReference type="Gene3D" id="3.30.10.20">
    <property type="match status" value="3"/>
</dbReference>
<proteinExistence type="predicted"/>
<evidence type="ECO:0000256" key="3">
    <source>
        <dbReference type="ARBA" id="ARBA00022544"/>
    </source>
</evidence>
<feature type="binding site" evidence="13">
    <location>
        <position position="39"/>
    </location>
    <ligand>
        <name>ATP</name>
        <dbReference type="ChEBI" id="CHEBI:30616"/>
    </ligand>
</feature>
<dbReference type="SUPFAM" id="SSF54184">
    <property type="entry name" value="Penicillin-binding protein 2x (pbp-2x), c-terminal domain"/>
    <property type="match status" value="2"/>
</dbReference>
<comment type="subcellular location">
    <subcellularLocation>
        <location evidence="11">Spore membrane</location>
        <topology evidence="11">Single-pass type II membrane protein</topology>
    </subcellularLocation>
</comment>
<evidence type="ECO:0000256" key="11">
    <source>
        <dbReference type="ARBA" id="ARBA00060432"/>
    </source>
</evidence>
<dbReference type="EC" id="2.7.11.1" evidence="1"/>
<keyword evidence="15" id="KW-0472">Membrane</keyword>
<dbReference type="AlphaFoldDB" id="V6IZZ6"/>
<evidence type="ECO:0000313" key="18">
    <source>
        <dbReference type="EMBL" id="EST13105.1"/>
    </source>
</evidence>
<sequence>MIGKRVGGRYQILSRLGEGGMAVVYKAKDLILDRIVAVKTLRPELADDEEFVRRFHREAESVASLSHPNIVAIYDIGEEDCYYIVMEYIEGMTLKEFIKDYSPISINESIHIMKQILLAITHAHKRGIVHRDIKPQNILIDETEHVKVTDFGIALAVSGATITYTRSIMGSAHYLSPEQARGGKATVKSDIYAIGIVMFELLTGKLPFPGTSPVTVALKHLSAPMPFPRDFREDIPQSVENAVIRALAKNPADRYDNVTDMYEDLLTALDPERANEERLIFADPQNEDESPDDEKTIKMAPVAHYQQNNDKSVQEKAAISEDPEKGKKTKKSKAKKWLTISGILILLITAGLILGMTMLPKLFYVSNVQVPDVTGKTYQVAKQALTDQNLKVVRTDRVSNSVAKENVISQTPEAGAEVKEGAEVTLVVSKGSKKVTLDNYVGYSRDTVTSAIKDAGFKDVVWHEQESSKTTDEIIHQNPAAGTKVVPADTILELTYSTGNPQVTVPDLKGMTKNDVNKLLKSQELTADFSVGDYSDDVEKGSVLDQDPAAGSQVEKGSTIIVTLSKGSAPKPKEIDQPIKVVYPGDHGAPGDSSEGNTPIHVQIYYTDANHDNSVFADEELTATKTYTIPFTINPNESGSYRVLIDGVEQKTGTVNYPD</sequence>
<dbReference type="PROSITE" id="PS51178">
    <property type="entry name" value="PASTA"/>
    <property type="match status" value="3"/>
</dbReference>
<accession>V6IZZ6</accession>
<dbReference type="CDD" id="cd06577">
    <property type="entry name" value="PASTA_pknB"/>
    <property type="match status" value="3"/>
</dbReference>
<dbReference type="GO" id="GO:0009847">
    <property type="term" value="P:spore germination"/>
    <property type="evidence" value="ECO:0007669"/>
    <property type="project" value="UniProtKB-ARBA"/>
</dbReference>
<keyword evidence="5 13" id="KW-0547">Nucleotide-binding</keyword>
<keyword evidence="8" id="KW-0735">Signal-anchor</keyword>
<dbReference type="InterPro" id="IPR011009">
    <property type="entry name" value="Kinase-like_dom_sf"/>
</dbReference>
<dbReference type="InterPro" id="IPR017441">
    <property type="entry name" value="Protein_kinase_ATP_BS"/>
</dbReference>
<dbReference type="eggNOG" id="COG0515">
    <property type="taxonomic scope" value="Bacteria"/>
</dbReference>
<feature type="domain" description="PASTA" evidence="17">
    <location>
        <begin position="364"/>
        <end position="430"/>
    </location>
</feature>
<dbReference type="InterPro" id="IPR005543">
    <property type="entry name" value="PASTA_dom"/>
</dbReference>
<feature type="transmembrane region" description="Helical" evidence="15">
    <location>
        <begin position="337"/>
        <end position="359"/>
    </location>
</feature>
<dbReference type="GO" id="GO:0007165">
    <property type="term" value="P:signal transduction"/>
    <property type="evidence" value="ECO:0007669"/>
    <property type="project" value="UniProtKB-ARBA"/>
</dbReference>
<dbReference type="CDD" id="cd14014">
    <property type="entry name" value="STKc_PknB_like"/>
    <property type="match status" value="1"/>
</dbReference>
<dbReference type="GO" id="GO:0004674">
    <property type="term" value="F:protein serine/threonine kinase activity"/>
    <property type="evidence" value="ECO:0007669"/>
    <property type="project" value="UniProtKB-KW"/>
</dbReference>
<dbReference type="SMART" id="SM00740">
    <property type="entry name" value="PASTA"/>
    <property type="match status" value="3"/>
</dbReference>